<comment type="caution">
    <text evidence="1">The sequence shown here is derived from an EMBL/GenBank/DDBJ whole genome shotgun (WGS) entry which is preliminary data.</text>
</comment>
<dbReference type="STRING" id="1965070.A0A3S3P7T9"/>
<accession>A0A3S3P7T9</accession>
<reference evidence="1 2" key="1">
    <citation type="journal article" date="2018" name="Gigascience">
        <title>Genomes of trombidid mites reveal novel predicted allergens and laterally-transferred genes associated with secondary metabolism.</title>
        <authorList>
            <person name="Dong X."/>
            <person name="Chaisiri K."/>
            <person name="Xia D."/>
            <person name="Armstrong S.D."/>
            <person name="Fang Y."/>
            <person name="Donnelly M.J."/>
            <person name="Kadowaki T."/>
            <person name="McGarry J.W."/>
            <person name="Darby A.C."/>
            <person name="Makepeace B.L."/>
        </authorList>
    </citation>
    <scope>NUCLEOTIDE SEQUENCE [LARGE SCALE GENOMIC DNA]</scope>
    <source>
        <strain evidence="1">UoL-WK</strain>
    </source>
</reference>
<protein>
    <recommendedName>
        <fullName evidence="3">Integrase zinc-binding domain-containing protein</fullName>
    </recommendedName>
</protein>
<dbReference type="AlphaFoldDB" id="A0A3S3P7T9"/>
<proteinExistence type="predicted"/>
<gene>
    <name evidence="1" type="ORF">B4U79_10361</name>
</gene>
<sequence>MTHLQSFEFDIEYRSGKTHKDVDCLSRYPTSFTEEEEILDSSSIPLMLIQNLPALQKSDSFFKTIIDDIHEKGSTTDYNLVNDTLYRVEVDGGKETLLLCIPEAMISDILYAYHESPLSGHLGQAKTGKVKRKILLATYGRRY</sequence>
<evidence type="ECO:0000313" key="1">
    <source>
        <dbReference type="EMBL" id="RWS02947.1"/>
    </source>
</evidence>
<keyword evidence="2" id="KW-1185">Reference proteome</keyword>
<dbReference type="Gene3D" id="1.10.340.70">
    <property type="match status" value="1"/>
</dbReference>
<dbReference type="OrthoDB" id="6771023at2759"/>
<name>A0A3S3P7T9_9ACAR</name>
<evidence type="ECO:0008006" key="3">
    <source>
        <dbReference type="Google" id="ProtNLM"/>
    </source>
</evidence>
<dbReference type="EMBL" id="NCKU01007032">
    <property type="protein sequence ID" value="RWS02947.1"/>
    <property type="molecule type" value="Genomic_DNA"/>
</dbReference>
<organism evidence="1 2">
    <name type="scientific">Dinothrombium tinctorium</name>
    <dbReference type="NCBI Taxonomy" id="1965070"/>
    <lineage>
        <taxon>Eukaryota</taxon>
        <taxon>Metazoa</taxon>
        <taxon>Ecdysozoa</taxon>
        <taxon>Arthropoda</taxon>
        <taxon>Chelicerata</taxon>
        <taxon>Arachnida</taxon>
        <taxon>Acari</taxon>
        <taxon>Acariformes</taxon>
        <taxon>Trombidiformes</taxon>
        <taxon>Prostigmata</taxon>
        <taxon>Anystina</taxon>
        <taxon>Parasitengona</taxon>
        <taxon>Trombidioidea</taxon>
        <taxon>Trombidiidae</taxon>
        <taxon>Dinothrombium</taxon>
    </lineage>
</organism>
<evidence type="ECO:0000313" key="2">
    <source>
        <dbReference type="Proteomes" id="UP000285301"/>
    </source>
</evidence>
<dbReference type="Proteomes" id="UP000285301">
    <property type="component" value="Unassembled WGS sequence"/>
</dbReference>